<dbReference type="FunFam" id="3.40.50.1820:FF:000107">
    <property type="entry name" value="Palmitoyl-protein thioesterase 1"/>
    <property type="match status" value="1"/>
</dbReference>
<dbReference type="GO" id="GO:0008474">
    <property type="term" value="F:palmitoyl-(protein) hydrolase activity"/>
    <property type="evidence" value="ECO:0007669"/>
    <property type="project" value="UniProtKB-EC"/>
</dbReference>
<dbReference type="EC" id="3.1.2.22" evidence="2"/>
<dbReference type="PRINTS" id="PR00414">
    <property type="entry name" value="PPTHIESTRASE"/>
</dbReference>
<evidence type="ECO:0000256" key="1">
    <source>
        <dbReference type="ARBA" id="ARBA00010758"/>
    </source>
</evidence>
<evidence type="ECO:0000256" key="2">
    <source>
        <dbReference type="ARBA" id="ARBA00012423"/>
    </source>
</evidence>
<evidence type="ECO:0000256" key="8">
    <source>
        <dbReference type="ARBA" id="ARBA00031934"/>
    </source>
</evidence>
<evidence type="ECO:0000313" key="12">
    <source>
        <dbReference type="Proteomes" id="UP001305647"/>
    </source>
</evidence>
<dbReference type="PANTHER" id="PTHR11247:SF8">
    <property type="entry name" value="PALMITOYL-PROTEIN THIOESTERASE 1"/>
    <property type="match status" value="1"/>
</dbReference>
<keyword evidence="4 10" id="KW-0732">Signal</keyword>
<gene>
    <name evidence="11" type="ORF">N658DRAFT_430455</name>
</gene>
<dbReference type="AlphaFoldDB" id="A0AAN6T085"/>
<comment type="caution">
    <text evidence="11">The sequence shown here is derived from an EMBL/GenBank/DDBJ whole genome shotgun (WGS) entry which is preliminary data.</text>
</comment>
<keyword evidence="7" id="KW-0325">Glycoprotein</keyword>
<evidence type="ECO:0000256" key="6">
    <source>
        <dbReference type="ARBA" id="ARBA00023157"/>
    </source>
</evidence>
<protein>
    <recommendedName>
        <fullName evidence="3">Palmitoyl-protein thioesterase 1</fullName>
        <ecNumber evidence="2">3.1.2.22</ecNumber>
    </recommendedName>
    <alternativeName>
        <fullName evidence="8">Palmitoyl-protein hydrolase 1</fullName>
    </alternativeName>
</protein>
<dbReference type="InterPro" id="IPR002472">
    <property type="entry name" value="Palm_thioest"/>
</dbReference>
<dbReference type="Pfam" id="PF02089">
    <property type="entry name" value="Palm_thioest"/>
    <property type="match status" value="1"/>
</dbReference>
<evidence type="ECO:0000256" key="4">
    <source>
        <dbReference type="ARBA" id="ARBA00022729"/>
    </source>
</evidence>
<sequence>MAILGRLRLLLIGSLITASIANPVERRHLDNDEDDTPLPLVIWHGLGDTYNADGMRSVAELAEAINPGTLVYAIRMDENAARDRYASFVGNVTDQVAKVCADFAAHPILSTAPAIDALGFSQGGQFLRAYVERCNNPPVRSLITFGSQHNGISAFRDCTPTDWVCRVAMAVLRGDAWSSAVQSRLVPAQYYRNPEEYEQYLEHSNFLADINNEREVKNWTYRKNMERLDNFVMYMFEDDTTVIPKETAWFEEVNGTESTPLRARRLYTEDWIGLRALDRKGRLKFRTAPGDHMQLSDELLMEAFGDFCGPLNLRRGRSEPRPGDRNGGGDDL</sequence>
<evidence type="ECO:0000313" key="11">
    <source>
        <dbReference type="EMBL" id="KAK4099269.1"/>
    </source>
</evidence>
<dbReference type="InterPro" id="IPR029058">
    <property type="entry name" value="AB_hydrolase_fold"/>
</dbReference>
<evidence type="ECO:0000256" key="10">
    <source>
        <dbReference type="SAM" id="SignalP"/>
    </source>
</evidence>
<name>A0AAN6T085_9PEZI</name>
<proteinExistence type="inferred from homology"/>
<feature type="chain" id="PRO_5042826320" description="Palmitoyl-protein thioesterase 1" evidence="10">
    <location>
        <begin position="22"/>
        <end position="332"/>
    </location>
</feature>
<keyword evidence="6" id="KW-1015">Disulfide bond</keyword>
<dbReference type="Proteomes" id="UP001305647">
    <property type="component" value="Unassembled WGS sequence"/>
</dbReference>
<keyword evidence="12" id="KW-1185">Reference proteome</keyword>
<feature type="region of interest" description="Disordered" evidence="9">
    <location>
        <begin position="312"/>
        <end position="332"/>
    </location>
</feature>
<evidence type="ECO:0000256" key="3">
    <source>
        <dbReference type="ARBA" id="ARBA00014212"/>
    </source>
</evidence>
<dbReference type="SUPFAM" id="SSF53474">
    <property type="entry name" value="alpha/beta-Hydrolases"/>
    <property type="match status" value="1"/>
</dbReference>
<keyword evidence="5" id="KW-0378">Hydrolase</keyword>
<organism evidence="11 12">
    <name type="scientific">Parathielavia hyrcaniae</name>
    <dbReference type="NCBI Taxonomy" id="113614"/>
    <lineage>
        <taxon>Eukaryota</taxon>
        <taxon>Fungi</taxon>
        <taxon>Dikarya</taxon>
        <taxon>Ascomycota</taxon>
        <taxon>Pezizomycotina</taxon>
        <taxon>Sordariomycetes</taxon>
        <taxon>Sordariomycetidae</taxon>
        <taxon>Sordariales</taxon>
        <taxon>Chaetomiaceae</taxon>
        <taxon>Parathielavia</taxon>
    </lineage>
</organism>
<reference evidence="11" key="1">
    <citation type="journal article" date="2023" name="Mol. Phylogenet. Evol.">
        <title>Genome-scale phylogeny and comparative genomics of the fungal order Sordariales.</title>
        <authorList>
            <person name="Hensen N."/>
            <person name="Bonometti L."/>
            <person name="Westerberg I."/>
            <person name="Brannstrom I.O."/>
            <person name="Guillou S."/>
            <person name="Cros-Aarteil S."/>
            <person name="Calhoun S."/>
            <person name="Haridas S."/>
            <person name="Kuo A."/>
            <person name="Mondo S."/>
            <person name="Pangilinan J."/>
            <person name="Riley R."/>
            <person name="LaButti K."/>
            <person name="Andreopoulos B."/>
            <person name="Lipzen A."/>
            <person name="Chen C."/>
            <person name="Yan M."/>
            <person name="Daum C."/>
            <person name="Ng V."/>
            <person name="Clum A."/>
            <person name="Steindorff A."/>
            <person name="Ohm R.A."/>
            <person name="Martin F."/>
            <person name="Silar P."/>
            <person name="Natvig D.O."/>
            <person name="Lalanne C."/>
            <person name="Gautier V."/>
            <person name="Ament-Velasquez S.L."/>
            <person name="Kruys A."/>
            <person name="Hutchinson M.I."/>
            <person name="Powell A.J."/>
            <person name="Barry K."/>
            <person name="Miller A.N."/>
            <person name="Grigoriev I.V."/>
            <person name="Debuchy R."/>
            <person name="Gladieux P."/>
            <person name="Hiltunen Thoren M."/>
            <person name="Johannesson H."/>
        </authorList>
    </citation>
    <scope>NUCLEOTIDE SEQUENCE</scope>
    <source>
        <strain evidence="11">CBS 757.83</strain>
    </source>
</reference>
<evidence type="ECO:0000256" key="7">
    <source>
        <dbReference type="ARBA" id="ARBA00023180"/>
    </source>
</evidence>
<feature type="signal peptide" evidence="10">
    <location>
        <begin position="1"/>
        <end position="21"/>
    </location>
</feature>
<accession>A0AAN6T085</accession>
<dbReference type="Gene3D" id="3.40.50.1820">
    <property type="entry name" value="alpha/beta hydrolase"/>
    <property type="match status" value="1"/>
</dbReference>
<evidence type="ECO:0000256" key="5">
    <source>
        <dbReference type="ARBA" id="ARBA00022801"/>
    </source>
</evidence>
<dbReference type="EMBL" id="MU863651">
    <property type="protein sequence ID" value="KAK4099269.1"/>
    <property type="molecule type" value="Genomic_DNA"/>
</dbReference>
<dbReference type="PANTHER" id="PTHR11247">
    <property type="entry name" value="PALMITOYL-PROTEIN THIOESTERASE/DOLICHYLDIPHOSPHATASE 1"/>
    <property type="match status" value="1"/>
</dbReference>
<reference evidence="11" key="2">
    <citation type="submission" date="2023-05" db="EMBL/GenBank/DDBJ databases">
        <authorList>
            <consortium name="Lawrence Berkeley National Laboratory"/>
            <person name="Steindorff A."/>
            <person name="Hensen N."/>
            <person name="Bonometti L."/>
            <person name="Westerberg I."/>
            <person name="Brannstrom I.O."/>
            <person name="Guillou S."/>
            <person name="Cros-Aarteil S."/>
            <person name="Calhoun S."/>
            <person name="Haridas S."/>
            <person name="Kuo A."/>
            <person name="Mondo S."/>
            <person name="Pangilinan J."/>
            <person name="Riley R."/>
            <person name="Labutti K."/>
            <person name="Andreopoulos B."/>
            <person name="Lipzen A."/>
            <person name="Chen C."/>
            <person name="Yanf M."/>
            <person name="Daum C."/>
            <person name="Ng V."/>
            <person name="Clum A."/>
            <person name="Ohm R."/>
            <person name="Martin F."/>
            <person name="Silar P."/>
            <person name="Natvig D."/>
            <person name="Lalanne C."/>
            <person name="Gautier V."/>
            <person name="Ament-Velasquez S.L."/>
            <person name="Kruys A."/>
            <person name="Hutchinson M.I."/>
            <person name="Powell A.J."/>
            <person name="Barry K."/>
            <person name="Miller A.N."/>
            <person name="Grigoriev I.V."/>
            <person name="Debuchy R."/>
            <person name="Gladieux P."/>
            <person name="Thoren M.H."/>
            <person name="Johannesson H."/>
        </authorList>
    </citation>
    <scope>NUCLEOTIDE SEQUENCE</scope>
    <source>
        <strain evidence="11">CBS 757.83</strain>
    </source>
</reference>
<evidence type="ECO:0000256" key="9">
    <source>
        <dbReference type="SAM" id="MobiDB-lite"/>
    </source>
</evidence>
<comment type="similarity">
    <text evidence="1">Belongs to the palmitoyl-protein thioesterase family.</text>
</comment>
<feature type="compositionally biased region" description="Basic and acidic residues" evidence="9">
    <location>
        <begin position="316"/>
        <end position="332"/>
    </location>
</feature>